<sequence>MWNLFRAEWTKTYKRPANIGLLLITLAIILITFVAQTGIALYNGKEDTIGWAGAQFAMMFPNGFLFPSIILSAIGSMLAVVFMGNSIGSEYSRDTWKVLLPRRARRSDFIIVKIAICLLFMICLIIISLIFGQLMGLIGAAILGGTLFDFDSFSLGTLLKSLIPVLLQLVVFSSITLLVTMAGRSTIMGIVFGIVGNTIFNLAMSFSTLAAKILPNAHISNLEANWLYTGDEQKLMFEGVDRVFGTHISLSTSLMVVAAYIFGSIMLGILLFQRRDMAGQ</sequence>
<keyword evidence="1" id="KW-1133">Transmembrane helix</keyword>
<feature type="transmembrane region" description="Helical" evidence="1">
    <location>
        <begin position="64"/>
        <end position="88"/>
    </location>
</feature>
<proteinExistence type="predicted"/>
<dbReference type="PANTHER" id="PTHR37305:SF1">
    <property type="entry name" value="MEMBRANE PROTEIN"/>
    <property type="match status" value="1"/>
</dbReference>
<name>A0ABP9WZR1_9CHLR</name>
<gene>
    <name evidence="2" type="ORF">Hgul01_02479</name>
</gene>
<evidence type="ECO:0008006" key="4">
    <source>
        <dbReference type="Google" id="ProtNLM"/>
    </source>
</evidence>
<keyword evidence="3" id="KW-1185">Reference proteome</keyword>
<feature type="transmembrane region" description="Helical" evidence="1">
    <location>
        <begin position="187"/>
        <end position="206"/>
    </location>
</feature>
<evidence type="ECO:0000313" key="3">
    <source>
        <dbReference type="Proteomes" id="UP001428290"/>
    </source>
</evidence>
<organism evidence="2 3">
    <name type="scientific">Herpetosiphon gulosus</name>
    <dbReference type="NCBI Taxonomy" id="1973496"/>
    <lineage>
        <taxon>Bacteria</taxon>
        <taxon>Bacillati</taxon>
        <taxon>Chloroflexota</taxon>
        <taxon>Chloroflexia</taxon>
        <taxon>Herpetosiphonales</taxon>
        <taxon>Herpetosiphonaceae</taxon>
        <taxon>Herpetosiphon</taxon>
    </lineage>
</organism>
<accession>A0ABP9WZR1</accession>
<feature type="transmembrane region" description="Helical" evidence="1">
    <location>
        <begin position="248"/>
        <end position="272"/>
    </location>
</feature>
<comment type="caution">
    <text evidence="2">The sequence shown here is derived from an EMBL/GenBank/DDBJ whole genome shotgun (WGS) entry which is preliminary data.</text>
</comment>
<feature type="transmembrane region" description="Helical" evidence="1">
    <location>
        <begin position="21"/>
        <end position="44"/>
    </location>
</feature>
<protein>
    <recommendedName>
        <fullName evidence="4">ABC transporter permease</fullName>
    </recommendedName>
</protein>
<feature type="transmembrane region" description="Helical" evidence="1">
    <location>
        <begin position="162"/>
        <end position="180"/>
    </location>
</feature>
<dbReference type="PANTHER" id="PTHR37305">
    <property type="entry name" value="INTEGRAL MEMBRANE PROTEIN-RELATED"/>
    <property type="match status" value="1"/>
</dbReference>
<evidence type="ECO:0000256" key="1">
    <source>
        <dbReference type="SAM" id="Phobius"/>
    </source>
</evidence>
<keyword evidence="1" id="KW-0472">Membrane</keyword>
<dbReference type="Pfam" id="PF12730">
    <property type="entry name" value="ABC2_membrane_4"/>
    <property type="match status" value="1"/>
</dbReference>
<dbReference type="EMBL" id="BAABRU010000008">
    <property type="protein sequence ID" value="GAA5528677.1"/>
    <property type="molecule type" value="Genomic_DNA"/>
</dbReference>
<evidence type="ECO:0000313" key="2">
    <source>
        <dbReference type="EMBL" id="GAA5528677.1"/>
    </source>
</evidence>
<reference evidence="2 3" key="1">
    <citation type="submission" date="2024-02" db="EMBL/GenBank/DDBJ databases">
        <title>Herpetosiphon gulosus NBRC 112829.</title>
        <authorList>
            <person name="Ichikawa N."/>
            <person name="Katano-Makiyama Y."/>
            <person name="Hidaka K."/>
        </authorList>
    </citation>
    <scope>NUCLEOTIDE SEQUENCE [LARGE SCALE GENOMIC DNA]</scope>
    <source>
        <strain evidence="2 3">NBRC 112829</strain>
    </source>
</reference>
<dbReference type="RefSeq" id="WP_345722294.1">
    <property type="nucleotide sequence ID" value="NZ_BAABRU010000008.1"/>
</dbReference>
<feature type="transmembrane region" description="Helical" evidence="1">
    <location>
        <begin position="109"/>
        <end position="142"/>
    </location>
</feature>
<dbReference type="Proteomes" id="UP001428290">
    <property type="component" value="Unassembled WGS sequence"/>
</dbReference>
<keyword evidence="1" id="KW-0812">Transmembrane</keyword>